<organism evidence="1">
    <name type="scientific">marine metagenome</name>
    <dbReference type="NCBI Taxonomy" id="408172"/>
    <lineage>
        <taxon>unclassified sequences</taxon>
        <taxon>metagenomes</taxon>
        <taxon>ecological metagenomes</taxon>
    </lineage>
</organism>
<protein>
    <recommendedName>
        <fullName evidence="2">Tetratricopeptide repeat protein</fullName>
    </recommendedName>
</protein>
<accession>A0A382WJ80</accession>
<feature type="non-terminal residue" evidence="1">
    <location>
        <position position="1"/>
    </location>
</feature>
<name>A0A382WJ80_9ZZZZ</name>
<dbReference type="EMBL" id="UINC01160277">
    <property type="protein sequence ID" value="SVD58832.1"/>
    <property type="molecule type" value="Genomic_DNA"/>
</dbReference>
<gene>
    <name evidence="1" type="ORF">METZ01_LOCUS411686</name>
</gene>
<reference evidence="1" key="1">
    <citation type="submission" date="2018-05" db="EMBL/GenBank/DDBJ databases">
        <authorList>
            <person name="Lanie J.A."/>
            <person name="Ng W.-L."/>
            <person name="Kazmierczak K.M."/>
            <person name="Andrzejewski T.M."/>
            <person name="Davidsen T.M."/>
            <person name="Wayne K.J."/>
            <person name="Tettelin H."/>
            <person name="Glass J.I."/>
            <person name="Rusch D."/>
            <person name="Podicherti R."/>
            <person name="Tsui H.-C.T."/>
            <person name="Winkler M.E."/>
        </authorList>
    </citation>
    <scope>NUCLEOTIDE SEQUENCE</scope>
</reference>
<dbReference type="AlphaFoldDB" id="A0A382WJ80"/>
<evidence type="ECO:0008006" key="2">
    <source>
        <dbReference type="Google" id="ProtNLM"/>
    </source>
</evidence>
<proteinExistence type="predicted"/>
<dbReference type="SUPFAM" id="SSF48452">
    <property type="entry name" value="TPR-like"/>
    <property type="match status" value="1"/>
</dbReference>
<dbReference type="InterPro" id="IPR011990">
    <property type="entry name" value="TPR-like_helical_dom_sf"/>
</dbReference>
<sequence length="63" mass="7225">AVTRQKDFYAAQVILADAFVELGQFAEARTWYERAIADSRFKDYCAHKLQELDAAGSEARRQQ</sequence>
<evidence type="ECO:0000313" key="1">
    <source>
        <dbReference type="EMBL" id="SVD58832.1"/>
    </source>
</evidence>